<reference evidence="12" key="2">
    <citation type="submission" date="2025-08" db="UniProtKB">
        <authorList>
            <consortium name="Ensembl"/>
        </authorList>
    </citation>
    <scope>IDENTIFICATION</scope>
</reference>
<evidence type="ECO:0000256" key="2">
    <source>
        <dbReference type="ARBA" id="ARBA00022670"/>
    </source>
</evidence>
<dbReference type="InterPro" id="IPR016129">
    <property type="entry name" value="Caspase_his_AS"/>
</dbReference>
<feature type="domain" description="CARD" evidence="11">
    <location>
        <begin position="7"/>
        <end position="97"/>
    </location>
</feature>
<dbReference type="Gene3D" id="1.10.533.10">
    <property type="entry name" value="Death Domain, Fas"/>
    <property type="match status" value="1"/>
</dbReference>
<evidence type="ECO:0000259" key="9">
    <source>
        <dbReference type="PROSITE" id="PS50207"/>
    </source>
</evidence>
<dbReference type="Gene3D" id="3.30.70.1470">
    <property type="entry name" value="Caspase-like"/>
    <property type="match status" value="1"/>
</dbReference>
<evidence type="ECO:0000256" key="8">
    <source>
        <dbReference type="SAM" id="MobiDB-lite"/>
    </source>
</evidence>
<evidence type="ECO:0000256" key="1">
    <source>
        <dbReference type="ARBA" id="ARBA00010134"/>
    </source>
</evidence>
<dbReference type="Ensembl" id="ENSSFOT00015050107.1">
    <property type="protein sequence ID" value="ENSSFOP00015043636.1"/>
    <property type="gene ID" value="ENSSFOG00015031568.1"/>
</dbReference>
<evidence type="ECO:0000256" key="5">
    <source>
        <dbReference type="ARBA" id="ARBA00023145"/>
    </source>
</evidence>
<dbReference type="Gene3D" id="3.40.50.1460">
    <property type="match status" value="1"/>
</dbReference>
<evidence type="ECO:0000256" key="4">
    <source>
        <dbReference type="ARBA" id="ARBA00022807"/>
    </source>
</evidence>
<feature type="compositionally biased region" description="Basic and acidic residues" evidence="8">
    <location>
        <begin position="330"/>
        <end position="345"/>
    </location>
</feature>
<dbReference type="Proteomes" id="UP000694397">
    <property type="component" value="Chromosome 18"/>
</dbReference>
<dbReference type="Pfam" id="PF00619">
    <property type="entry name" value="CARD"/>
    <property type="match status" value="1"/>
</dbReference>
<feature type="active site" evidence="6">
    <location>
        <position position="303"/>
    </location>
</feature>
<proteinExistence type="inferred from homology"/>
<dbReference type="PROSITE" id="PS50207">
    <property type="entry name" value="CASPASE_P10"/>
    <property type="match status" value="1"/>
</dbReference>
<evidence type="ECO:0000313" key="13">
    <source>
        <dbReference type="Proteomes" id="UP000694397"/>
    </source>
</evidence>
<dbReference type="InterPro" id="IPR011029">
    <property type="entry name" value="DEATH-like_dom_sf"/>
</dbReference>
<keyword evidence="4" id="KW-0788">Thiol protease</keyword>
<evidence type="ECO:0000256" key="7">
    <source>
        <dbReference type="RuleBase" id="RU003971"/>
    </source>
</evidence>
<evidence type="ECO:0000259" key="10">
    <source>
        <dbReference type="PROSITE" id="PS50208"/>
    </source>
</evidence>
<dbReference type="InterPro" id="IPR001315">
    <property type="entry name" value="CARD"/>
</dbReference>
<dbReference type="PANTHER" id="PTHR47901">
    <property type="entry name" value="CASPASE RECRUITMENT DOMAIN-CONTAINING PROTEIN 18"/>
    <property type="match status" value="1"/>
</dbReference>
<dbReference type="InterPro" id="IPR001309">
    <property type="entry name" value="Pept_C14_p20"/>
</dbReference>
<dbReference type="AlphaFoldDB" id="A0A8C9SWC0"/>
<dbReference type="FunFam" id="3.30.70.1470:FF:000001">
    <property type="entry name" value="Putative caspase-2"/>
    <property type="match status" value="1"/>
</dbReference>
<dbReference type="PROSITE" id="PS50208">
    <property type="entry name" value="CASPASE_P20"/>
    <property type="match status" value="1"/>
</dbReference>
<dbReference type="PROSITE" id="PS01122">
    <property type="entry name" value="CASPASE_CYS"/>
    <property type="match status" value="1"/>
</dbReference>
<feature type="active site" evidence="6">
    <location>
        <position position="260"/>
    </location>
</feature>
<keyword evidence="2" id="KW-0645">Protease</keyword>
<feature type="domain" description="Caspase family p10" evidence="9">
    <location>
        <begin position="350"/>
        <end position="443"/>
    </location>
</feature>
<sequence>MLGQCRMQDGERWALRTCTAALGDQLVVDEHLVQILLADGIITESMAEAILVEPTSRKKCWRLLSLLPKRGPRAFSSFCAALRTTEQQHLCNLLMDHIQRNAEVSRLLLSTSAICVCYQTLEQLLNWILQLSEQNVTIPLLESLAMCLDADSPVTKAVLPCAPDFYISHCKRAYTMISSPRGLALVISNVTFDPTLPELVDRVGGDVDEDELRRVFAELDFRVTVARNLTAQGMRNCIEQFRDRPDHQAANSCVVCLLSHGVEGAVYGADGQLLELDWVFQAFDNAHCPLLQNKPKMFFIQACRGEEMDNGVDQSDGTDRMQSPGCDEMEAGREEGQGNGVKGERVQERLQVKLPQRSDMICGFATLKGTAAMRNTKKGSWYIQELTMTLRQRAMDTHLSDILVQVNAHIKEREGYAPGTQYHRCKEMSEFTSSLCKDLYLFPKYYPKH</sequence>
<dbReference type="PIRSF" id="PIRSF038001">
    <property type="entry name" value="Caspase_ICE"/>
    <property type="match status" value="1"/>
</dbReference>
<dbReference type="InterPro" id="IPR029030">
    <property type="entry name" value="Caspase-like_dom_sf"/>
</dbReference>
<protein>
    <submittedName>
        <fullName evidence="12">Caspase 2, apoptosis-related cysteine peptidase</fullName>
    </submittedName>
</protein>
<evidence type="ECO:0000256" key="6">
    <source>
        <dbReference type="PIRSR" id="PIRSR038001-1"/>
    </source>
</evidence>
<keyword evidence="3" id="KW-0378">Hydrolase</keyword>
<dbReference type="InterPro" id="IPR002398">
    <property type="entry name" value="Pept_C14"/>
</dbReference>
<reference evidence="12 13" key="1">
    <citation type="submission" date="2019-04" db="EMBL/GenBank/DDBJ databases">
        <authorList>
            <consortium name="Wellcome Sanger Institute Data Sharing"/>
        </authorList>
    </citation>
    <scope>NUCLEOTIDE SEQUENCE [LARGE SCALE GENOMIC DNA]</scope>
</reference>
<dbReference type="InterPro" id="IPR002138">
    <property type="entry name" value="Pept_C14_p10"/>
</dbReference>
<evidence type="ECO:0000313" key="12">
    <source>
        <dbReference type="Ensembl" id="ENSSFOP00015043636.1"/>
    </source>
</evidence>
<dbReference type="GO" id="GO:0004197">
    <property type="term" value="F:cysteine-type endopeptidase activity"/>
    <property type="evidence" value="ECO:0007669"/>
    <property type="project" value="InterPro"/>
</dbReference>
<dbReference type="SMART" id="SM00114">
    <property type="entry name" value="CARD"/>
    <property type="match status" value="1"/>
</dbReference>
<dbReference type="GO" id="GO:0042981">
    <property type="term" value="P:regulation of apoptotic process"/>
    <property type="evidence" value="ECO:0007669"/>
    <property type="project" value="InterPro"/>
</dbReference>
<reference evidence="12" key="3">
    <citation type="submission" date="2025-09" db="UniProtKB">
        <authorList>
            <consortium name="Ensembl"/>
        </authorList>
    </citation>
    <scope>IDENTIFICATION</scope>
</reference>
<evidence type="ECO:0000256" key="3">
    <source>
        <dbReference type="ARBA" id="ARBA00022801"/>
    </source>
</evidence>
<organism evidence="12 13">
    <name type="scientific">Scleropages formosus</name>
    <name type="common">Asian bonytongue</name>
    <name type="synonym">Osteoglossum formosum</name>
    <dbReference type="NCBI Taxonomy" id="113540"/>
    <lineage>
        <taxon>Eukaryota</taxon>
        <taxon>Metazoa</taxon>
        <taxon>Chordata</taxon>
        <taxon>Craniata</taxon>
        <taxon>Vertebrata</taxon>
        <taxon>Euteleostomi</taxon>
        <taxon>Actinopterygii</taxon>
        <taxon>Neopterygii</taxon>
        <taxon>Teleostei</taxon>
        <taxon>Osteoglossocephala</taxon>
        <taxon>Osteoglossomorpha</taxon>
        <taxon>Osteoglossiformes</taxon>
        <taxon>Osteoglossidae</taxon>
        <taxon>Scleropages</taxon>
    </lineage>
</organism>
<dbReference type="PANTHER" id="PTHR47901:SF7">
    <property type="entry name" value="CASPASE 2"/>
    <property type="match status" value="1"/>
</dbReference>
<dbReference type="PROSITE" id="PS50209">
    <property type="entry name" value="CARD"/>
    <property type="match status" value="1"/>
</dbReference>
<dbReference type="SUPFAM" id="SSF47986">
    <property type="entry name" value="DEATH domain"/>
    <property type="match status" value="1"/>
</dbReference>
<dbReference type="InterPro" id="IPR033139">
    <property type="entry name" value="Caspase_cys_AS"/>
</dbReference>
<accession>A0A8C9SWC0</accession>
<dbReference type="InterPro" id="IPR011600">
    <property type="entry name" value="Pept_C14_caspase"/>
</dbReference>
<dbReference type="InterPro" id="IPR015917">
    <property type="entry name" value="Pept_C14A"/>
</dbReference>
<feature type="domain" description="Caspase family p20" evidence="10">
    <location>
        <begin position="180"/>
        <end position="307"/>
    </location>
</feature>
<feature type="region of interest" description="Disordered" evidence="8">
    <location>
        <begin position="310"/>
        <end position="345"/>
    </location>
</feature>
<keyword evidence="13" id="KW-1185">Reference proteome</keyword>
<keyword evidence="5" id="KW-0865">Zymogen</keyword>
<dbReference type="Pfam" id="PF00656">
    <property type="entry name" value="Peptidase_C14"/>
    <property type="match status" value="1"/>
</dbReference>
<dbReference type="GO" id="GO:0006508">
    <property type="term" value="P:proteolysis"/>
    <property type="evidence" value="ECO:0007669"/>
    <property type="project" value="UniProtKB-KW"/>
</dbReference>
<dbReference type="PROSITE" id="PS01121">
    <property type="entry name" value="CASPASE_HIS"/>
    <property type="match status" value="1"/>
</dbReference>
<dbReference type="OrthoDB" id="10004338at2759"/>
<dbReference type="CDD" id="cd00032">
    <property type="entry name" value="CASc"/>
    <property type="match status" value="1"/>
</dbReference>
<comment type="similarity">
    <text evidence="1 7">Belongs to the peptidase C14A family.</text>
</comment>
<name>A0A8C9SWC0_SCLFO</name>
<dbReference type="SMART" id="SM00115">
    <property type="entry name" value="CASc"/>
    <property type="match status" value="1"/>
</dbReference>
<gene>
    <name evidence="12" type="primary">CASP2</name>
    <name evidence="12" type="synonym">casp2</name>
</gene>
<dbReference type="SUPFAM" id="SSF52129">
    <property type="entry name" value="Caspase-like"/>
    <property type="match status" value="1"/>
</dbReference>
<dbReference type="FunFam" id="3.40.50.1460:FF:000026">
    <property type="entry name" value="Caspase 2, apoptosis-related cysteine peptidase"/>
    <property type="match status" value="1"/>
</dbReference>
<dbReference type="PRINTS" id="PR00376">
    <property type="entry name" value="IL1BCENZYME"/>
</dbReference>
<evidence type="ECO:0000259" key="11">
    <source>
        <dbReference type="PROSITE" id="PS50209"/>
    </source>
</evidence>
<dbReference type="GeneTree" id="ENSGT00940000156657"/>